<sequence length="215" mass="23944">MSTAAIDPTRVTTLEPAHREALEQLVDATYRLNLAVATSDLDEAVLREARAQLDAVSDRLGARTRTRAMRNSFEAPRQARREGTPYRLCGYTPWGVPIEARFEDDGQAVRSRFVPNALHEGPPDGMHGGVGGYLMDCVLGILIQAQDKRAVTARLEIDYRARTPLDQEMELYGRITRREGRKIWAEGWIESGGTRTLEASGLFIEIEHPVVSAAR</sequence>
<evidence type="ECO:0000313" key="6">
    <source>
        <dbReference type="Proteomes" id="UP001240447"/>
    </source>
</evidence>
<evidence type="ECO:0000256" key="1">
    <source>
        <dbReference type="ARBA" id="ARBA00022490"/>
    </source>
</evidence>
<gene>
    <name evidence="5" type="ORF">J2S59_003769</name>
</gene>
<organism evidence="5 6">
    <name type="scientific">Nocardioides massiliensis</name>
    <dbReference type="NCBI Taxonomy" id="1325935"/>
    <lineage>
        <taxon>Bacteria</taxon>
        <taxon>Bacillati</taxon>
        <taxon>Actinomycetota</taxon>
        <taxon>Actinomycetes</taxon>
        <taxon>Propionibacteriales</taxon>
        <taxon>Nocardioidaceae</taxon>
        <taxon>Nocardioides</taxon>
    </lineage>
</organism>
<comment type="caution">
    <text evidence="5">The sequence shown here is derived from an EMBL/GenBank/DDBJ whole genome shotgun (WGS) entry which is preliminary data.</text>
</comment>
<dbReference type="RefSeq" id="WP_306825395.1">
    <property type="nucleotide sequence ID" value="NZ_JAUSQM010000001.1"/>
</dbReference>
<evidence type="ECO:0000256" key="4">
    <source>
        <dbReference type="ARBA" id="ARBA00023098"/>
    </source>
</evidence>
<reference evidence="5 6" key="1">
    <citation type="submission" date="2023-07" db="EMBL/GenBank/DDBJ databases">
        <title>Sequencing the genomes of 1000 actinobacteria strains.</title>
        <authorList>
            <person name="Klenk H.-P."/>
        </authorList>
    </citation>
    <scope>NUCLEOTIDE SEQUENCE [LARGE SCALE GENOMIC DNA]</scope>
    <source>
        <strain evidence="5 6">GD13</strain>
    </source>
</reference>
<dbReference type="EMBL" id="JAUSQM010000001">
    <property type="protein sequence ID" value="MDP9823960.1"/>
    <property type="molecule type" value="Genomic_DNA"/>
</dbReference>
<dbReference type="Gene3D" id="3.10.129.10">
    <property type="entry name" value="Hotdog Thioesterase"/>
    <property type="match status" value="1"/>
</dbReference>
<dbReference type="PANTHER" id="PTHR12418:SF19">
    <property type="entry name" value="ACYL-COENZYME A THIOESTERASE THEM4"/>
    <property type="match status" value="1"/>
</dbReference>
<keyword evidence="2" id="KW-0378">Hydrolase</keyword>
<protein>
    <submittedName>
        <fullName evidence="5">Acyl-coenzyme A thioesterase PaaI-like protein</fullName>
    </submittedName>
</protein>
<dbReference type="InterPro" id="IPR029069">
    <property type="entry name" value="HotDog_dom_sf"/>
</dbReference>
<keyword evidence="3" id="KW-0276">Fatty acid metabolism</keyword>
<accession>A0ABT9NU51</accession>
<name>A0ABT9NU51_9ACTN</name>
<evidence type="ECO:0000256" key="3">
    <source>
        <dbReference type="ARBA" id="ARBA00022832"/>
    </source>
</evidence>
<dbReference type="CDD" id="cd03443">
    <property type="entry name" value="PaaI_thioesterase"/>
    <property type="match status" value="1"/>
</dbReference>
<dbReference type="SUPFAM" id="SSF54637">
    <property type="entry name" value="Thioesterase/thiol ester dehydrase-isomerase"/>
    <property type="match status" value="1"/>
</dbReference>
<dbReference type="InterPro" id="IPR052365">
    <property type="entry name" value="THEM4/THEM5_acyl-CoA_thioest"/>
</dbReference>
<dbReference type="Proteomes" id="UP001240447">
    <property type="component" value="Unassembled WGS sequence"/>
</dbReference>
<evidence type="ECO:0000256" key="2">
    <source>
        <dbReference type="ARBA" id="ARBA00022801"/>
    </source>
</evidence>
<evidence type="ECO:0000313" key="5">
    <source>
        <dbReference type="EMBL" id="MDP9823960.1"/>
    </source>
</evidence>
<dbReference type="PANTHER" id="PTHR12418">
    <property type="entry name" value="ACYL-COENZYME A THIOESTERASE THEM4"/>
    <property type="match status" value="1"/>
</dbReference>
<proteinExistence type="predicted"/>
<keyword evidence="4" id="KW-0443">Lipid metabolism</keyword>
<keyword evidence="1" id="KW-0963">Cytoplasm</keyword>
<keyword evidence="6" id="KW-1185">Reference proteome</keyword>